<dbReference type="EMBL" id="LN899819">
    <property type="protein sequence ID" value="CUV10969.1"/>
    <property type="molecule type" value="Genomic_DNA"/>
</dbReference>
<organism evidence="1">
    <name type="scientific">Ralstonia solanacearum</name>
    <name type="common">Pseudomonas solanacearum</name>
    <dbReference type="NCBI Taxonomy" id="305"/>
    <lineage>
        <taxon>Bacteria</taxon>
        <taxon>Pseudomonadati</taxon>
        <taxon>Pseudomonadota</taxon>
        <taxon>Betaproteobacteria</taxon>
        <taxon>Burkholderiales</taxon>
        <taxon>Burkholderiaceae</taxon>
        <taxon>Ralstonia</taxon>
        <taxon>Ralstonia solanacearum species complex</taxon>
    </lineage>
</organism>
<gene>
    <name evidence="1" type="ORF">RUN39_v1_50041</name>
</gene>
<name>A0A0S4TLY4_RALSL</name>
<sequence>MMNWIGGITLIWRRCILIAWVSTHCQATSAIDCRSGAGAHATQRTVWRAFEGLVAKSEIAPKLAALRPAVCWLPDAQELACYRADAQAGHRDADFYWVKSPDPREAEYPLYYHVPSARTMEFGQLAPDARLVVRCLAGDQRTGGH</sequence>
<reference evidence="1" key="1">
    <citation type="submission" date="2015-10" db="EMBL/GenBank/DDBJ databases">
        <authorList>
            <person name="Gilbert D.G."/>
        </authorList>
    </citation>
    <scope>NUCLEOTIDE SEQUENCE</scope>
    <source>
        <strain evidence="1">Phyl III-seqv23</strain>
    </source>
</reference>
<proteinExistence type="predicted"/>
<dbReference type="AlphaFoldDB" id="A0A0S4TLY4"/>
<protein>
    <submittedName>
        <fullName evidence="1">Uncharacterized protein</fullName>
    </submittedName>
</protein>
<accession>A0A0S4TLY4</accession>
<evidence type="ECO:0000313" key="1">
    <source>
        <dbReference type="EMBL" id="CUV10969.1"/>
    </source>
</evidence>